<dbReference type="RefSeq" id="WP_263595047.1">
    <property type="nucleotide sequence ID" value="NZ_CP107020.1"/>
</dbReference>
<evidence type="ECO:0000256" key="1">
    <source>
        <dbReference type="ARBA" id="ARBA00023002"/>
    </source>
</evidence>
<name>A0ABY6G3P4_9MICO</name>
<protein>
    <submittedName>
        <fullName evidence="4">Phosphoglycerate dehydrogenase</fullName>
    </submittedName>
</protein>
<dbReference type="InterPro" id="IPR036291">
    <property type="entry name" value="NAD(P)-bd_dom_sf"/>
</dbReference>
<dbReference type="SUPFAM" id="SSF51735">
    <property type="entry name" value="NAD(P)-binding Rossmann-fold domains"/>
    <property type="match status" value="1"/>
</dbReference>
<evidence type="ECO:0000313" key="4">
    <source>
        <dbReference type="EMBL" id="UYG17840.1"/>
    </source>
</evidence>
<dbReference type="InterPro" id="IPR006140">
    <property type="entry name" value="D-isomer_DH_NAD-bd"/>
</dbReference>
<proteinExistence type="predicted"/>
<reference evidence="4" key="1">
    <citation type="submission" date="2022-10" db="EMBL/GenBank/DDBJ databases">
        <title>Whole-Genome Sequencing of Brachybacterium huguangmaarense BRM-3, Isolated from Betula schmidtii.</title>
        <authorList>
            <person name="Haam D."/>
        </authorList>
    </citation>
    <scope>NUCLEOTIDE SEQUENCE</scope>
    <source>
        <strain evidence="4">BRM-3</strain>
    </source>
</reference>
<dbReference type="PANTHER" id="PTHR43333">
    <property type="entry name" value="2-HACID_DH_C DOMAIN-CONTAINING PROTEIN"/>
    <property type="match status" value="1"/>
</dbReference>
<dbReference type="Proteomes" id="UP001164305">
    <property type="component" value="Chromosome"/>
</dbReference>
<dbReference type="Gene3D" id="3.40.50.720">
    <property type="entry name" value="NAD(P)-binding Rossmann-like Domain"/>
    <property type="match status" value="2"/>
</dbReference>
<dbReference type="SUPFAM" id="SSF52283">
    <property type="entry name" value="Formate/glycerate dehydrogenase catalytic domain-like"/>
    <property type="match status" value="1"/>
</dbReference>
<accession>A0ABY6G3P4</accession>
<evidence type="ECO:0000313" key="5">
    <source>
        <dbReference type="Proteomes" id="UP001164305"/>
    </source>
</evidence>
<keyword evidence="1" id="KW-0560">Oxidoreductase</keyword>
<evidence type="ECO:0000259" key="3">
    <source>
        <dbReference type="Pfam" id="PF02826"/>
    </source>
</evidence>
<dbReference type="Pfam" id="PF02826">
    <property type="entry name" value="2-Hacid_dh_C"/>
    <property type="match status" value="1"/>
</dbReference>
<sequence length="311" mass="32349">MKVLLPDTIELSPVLPAGWESAVVDARAEIPAEHHDADALVVWGSSRRHLASAARDLPRLRLVQSLAAGVEGILAAGFGDEVVIASGTGLHSRTVSEHALALILALVRRLPEALAAQDDHEWSSEIGGIQPLHPAGRITTLLDANVLIWGFGDIGQTLAPLLASMGAHVRGVARSAGRRAGFEVVEEDSVRDLLGEIDILVDILPASEATAGVIDADVLAALPDHALVVNVGRGTTVDQAALRAALADGTIAGAGLDVTDPEPLPADDPLWDAPHLLLTPHGAGGRPVGADERIVHNLRALGGDGEFDHRV</sequence>
<dbReference type="PANTHER" id="PTHR43333:SF1">
    <property type="entry name" value="D-ISOMER SPECIFIC 2-HYDROXYACID DEHYDROGENASE NAD-BINDING DOMAIN-CONTAINING PROTEIN"/>
    <property type="match status" value="1"/>
</dbReference>
<gene>
    <name evidence="4" type="ORF">BRM3_05305</name>
</gene>
<feature type="domain" description="D-isomer specific 2-hydroxyacid dehydrogenase NAD-binding" evidence="3">
    <location>
        <begin position="100"/>
        <end position="283"/>
    </location>
</feature>
<dbReference type="CDD" id="cd12160">
    <property type="entry name" value="2-Hacid_dh_3"/>
    <property type="match status" value="1"/>
</dbReference>
<evidence type="ECO:0000256" key="2">
    <source>
        <dbReference type="ARBA" id="ARBA00023027"/>
    </source>
</evidence>
<keyword evidence="2" id="KW-0520">NAD</keyword>
<dbReference type="EMBL" id="CP107020">
    <property type="protein sequence ID" value="UYG17840.1"/>
    <property type="molecule type" value="Genomic_DNA"/>
</dbReference>
<keyword evidence="5" id="KW-1185">Reference proteome</keyword>
<organism evidence="4 5">
    <name type="scientific">Brachybacterium huguangmaarense</name>
    <dbReference type="NCBI Taxonomy" id="1652028"/>
    <lineage>
        <taxon>Bacteria</taxon>
        <taxon>Bacillati</taxon>
        <taxon>Actinomycetota</taxon>
        <taxon>Actinomycetes</taxon>
        <taxon>Micrococcales</taxon>
        <taxon>Dermabacteraceae</taxon>
        <taxon>Brachybacterium</taxon>
    </lineage>
</organism>